<organism evidence="4 5">
    <name type="scientific">Microtus ochrogaster</name>
    <name type="common">Prairie vole</name>
    <dbReference type="NCBI Taxonomy" id="79684"/>
    <lineage>
        <taxon>Eukaryota</taxon>
        <taxon>Metazoa</taxon>
        <taxon>Chordata</taxon>
        <taxon>Craniata</taxon>
        <taxon>Vertebrata</taxon>
        <taxon>Euteleostomi</taxon>
        <taxon>Mammalia</taxon>
        <taxon>Eutheria</taxon>
        <taxon>Euarchontoglires</taxon>
        <taxon>Glires</taxon>
        <taxon>Rodentia</taxon>
        <taxon>Myomorpha</taxon>
        <taxon>Muroidea</taxon>
        <taxon>Cricetidae</taxon>
        <taxon>Arvicolinae</taxon>
        <taxon>Microtus</taxon>
    </lineage>
</organism>
<reference evidence="4" key="1">
    <citation type="submission" date="2020-03" db="EMBL/GenBank/DDBJ databases">
        <title>Studies in the Genomics of Life Span.</title>
        <authorList>
            <person name="Glass D."/>
        </authorList>
    </citation>
    <scope>NUCLEOTIDE SEQUENCE</scope>
    <source>
        <strain evidence="4">LTLLF</strain>
        <tissue evidence="4">Muscle</tissue>
    </source>
</reference>
<dbReference type="SUPFAM" id="SSF57256">
    <property type="entry name" value="Elafin-like"/>
    <property type="match status" value="3"/>
</dbReference>
<accession>A0A8J6KLP1</accession>
<comment type="caution">
    <text evidence="4">The sequence shown here is derived from an EMBL/GenBank/DDBJ whole genome shotgun (WGS) entry which is preliminary data.</text>
</comment>
<keyword evidence="1" id="KW-1015">Disulfide bond</keyword>
<feature type="domain" description="WAP" evidence="3">
    <location>
        <begin position="122"/>
        <end position="169"/>
    </location>
</feature>
<dbReference type="PROSITE" id="PS51390">
    <property type="entry name" value="WAP"/>
    <property type="match status" value="3"/>
</dbReference>
<dbReference type="Gene3D" id="4.10.75.10">
    <property type="entry name" value="Elafin-like"/>
    <property type="match status" value="3"/>
</dbReference>
<evidence type="ECO:0000313" key="4">
    <source>
        <dbReference type="EMBL" id="KAH0501714.1"/>
    </source>
</evidence>
<dbReference type="GO" id="GO:0030414">
    <property type="term" value="F:peptidase inhibitor activity"/>
    <property type="evidence" value="ECO:0007669"/>
    <property type="project" value="InterPro"/>
</dbReference>
<evidence type="ECO:0000259" key="3">
    <source>
        <dbReference type="PROSITE" id="PS51390"/>
    </source>
</evidence>
<evidence type="ECO:0000313" key="5">
    <source>
        <dbReference type="Proteomes" id="UP000710432"/>
    </source>
</evidence>
<evidence type="ECO:0000256" key="1">
    <source>
        <dbReference type="ARBA" id="ARBA00023157"/>
    </source>
</evidence>
<dbReference type="PANTHER" id="PTHR47769:SF1">
    <property type="entry name" value="WAP FOUR-DISULFIDE CORE DOMAIN PROTEIN 8"/>
    <property type="match status" value="1"/>
</dbReference>
<dbReference type="GO" id="GO:0005576">
    <property type="term" value="C:extracellular region"/>
    <property type="evidence" value="ECO:0007669"/>
    <property type="project" value="InterPro"/>
</dbReference>
<feature type="chain" id="PRO_5035265905" evidence="2">
    <location>
        <begin position="22"/>
        <end position="294"/>
    </location>
</feature>
<dbReference type="InterPro" id="IPR008197">
    <property type="entry name" value="WAP_dom"/>
</dbReference>
<dbReference type="Proteomes" id="UP000710432">
    <property type="component" value="Unassembled WGS sequence"/>
</dbReference>
<dbReference type="CDD" id="cd00199">
    <property type="entry name" value="WAP"/>
    <property type="match status" value="1"/>
</dbReference>
<dbReference type="InterPro" id="IPR036645">
    <property type="entry name" value="Elafin-like_sf"/>
</dbReference>
<dbReference type="EMBL" id="JAATJU010026400">
    <property type="protein sequence ID" value="KAH0501714.1"/>
    <property type="molecule type" value="Genomic_DNA"/>
</dbReference>
<protein>
    <submittedName>
        <fullName evidence="4">WAP four-disulfide core domain protein 5</fullName>
    </submittedName>
</protein>
<feature type="domain" description="WAP" evidence="3">
    <location>
        <begin position="25"/>
        <end position="72"/>
    </location>
</feature>
<gene>
    <name evidence="4" type="ORF">LTLLF_194960</name>
</gene>
<name>A0A8J6KLP1_MICOH</name>
<dbReference type="Pfam" id="PF00095">
    <property type="entry name" value="WAP"/>
    <property type="match status" value="3"/>
</dbReference>
<evidence type="ECO:0000256" key="2">
    <source>
        <dbReference type="SAM" id="SignalP"/>
    </source>
</evidence>
<sequence>MRPGSILVLTVLLISSTLVSGDGVKGEKEGVCPPDNVRCIREELPQCHRDRNCEGPKKCCYWHCGFKCVQPVKATEDSVNLGGLCPELIGYHKGNMRIQSSLLLVVLLALETQLPVALCRNKGEKWGGCPPDDGPCLQVTPDQCMNDRQCPSSMKCCSRACFRQCVPRVAVKLGKCPLDQLHCLSPIKHMCNQDSNCSGKKRCCLSACGRDCRDPNKALIWEGKEGTSAPFSAEPPFVCYTRANIDKVDLGILARHASCSYDPRCVAQTIITPFHITPRKPILYSGATLEEQQL</sequence>
<proteinExistence type="predicted"/>
<dbReference type="SMART" id="SM00217">
    <property type="entry name" value="WAP"/>
    <property type="match status" value="3"/>
</dbReference>
<dbReference type="PRINTS" id="PR00003">
    <property type="entry name" value="4DISULPHCORE"/>
</dbReference>
<keyword evidence="2" id="KW-0732">Signal</keyword>
<feature type="domain" description="WAP" evidence="3">
    <location>
        <begin position="170"/>
        <end position="216"/>
    </location>
</feature>
<dbReference type="AlphaFoldDB" id="A0A8J6KLP1"/>
<dbReference type="PANTHER" id="PTHR47769">
    <property type="entry name" value="WAP FOUR-DISULFIDE CORE DOMAIN PROTEIN 8"/>
    <property type="match status" value="1"/>
</dbReference>
<feature type="signal peptide" evidence="2">
    <location>
        <begin position="1"/>
        <end position="21"/>
    </location>
</feature>